<sequence length="171" mass="19177">MKMIGWTNDTQREASSMAFMSFFGRLLFVSVFILSAWQEFNEFGVDGGSAAKTFVRKLPVFSKHFTTHTGFQIPEIEIKTLVAGAIALKGIGSLLFIFDSTVGALLLILHQLIATPILYDFYNYDPEKKEFARLFAKFTENLALLGGLMFFVGMKTSTARRLVKKKKAKAL</sequence>
<comment type="caution">
    <text evidence="2">The sequence shown here is derived from an EMBL/GenBank/DDBJ whole genome shotgun (WGS) entry which is preliminary data.</text>
</comment>
<evidence type="ECO:0008006" key="4">
    <source>
        <dbReference type="Google" id="ProtNLM"/>
    </source>
</evidence>
<dbReference type="InterPro" id="IPR008637">
    <property type="entry name" value="HR_lesion"/>
</dbReference>
<evidence type="ECO:0000256" key="1">
    <source>
        <dbReference type="SAM" id="Phobius"/>
    </source>
</evidence>
<accession>A0AAD8K0Z0</accession>
<keyword evidence="1" id="KW-0812">Transmembrane</keyword>
<dbReference type="Pfam" id="PF05514">
    <property type="entry name" value="HR_lesion"/>
    <property type="match status" value="1"/>
</dbReference>
<dbReference type="AlphaFoldDB" id="A0AAD8K0Z0"/>
<evidence type="ECO:0000313" key="2">
    <source>
        <dbReference type="EMBL" id="KAK1412316.1"/>
    </source>
</evidence>
<dbReference type="EMBL" id="JAUHHV010000009">
    <property type="protein sequence ID" value="KAK1412316.1"/>
    <property type="molecule type" value="Genomic_DNA"/>
</dbReference>
<feature type="transmembrane region" description="Helical" evidence="1">
    <location>
        <begin position="142"/>
        <end position="163"/>
    </location>
</feature>
<dbReference type="Proteomes" id="UP001229421">
    <property type="component" value="Unassembled WGS sequence"/>
</dbReference>
<keyword evidence="3" id="KW-1185">Reference proteome</keyword>
<protein>
    <recommendedName>
        <fullName evidence="4">HR-like lesion-inducer</fullName>
    </recommendedName>
</protein>
<dbReference type="PANTHER" id="PTHR31474:SF1">
    <property type="entry name" value="EXPRESSED PROTEIN"/>
    <property type="match status" value="1"/>
</dbReference>
<organism evidence="2 3">
    <name type="scientific">Tagetes erecta</name>
    <name type="common">African marigold</name>
    <dbReference type="NCBI Taxonomy" id="13708"/>
    <lineage>
        <taxon>Eukaryota</taxon>
        <taxon>Viridiplantae</taxon>
        <taxon>Streptophyta</taxon>
        <taxon>Embryophyta</taxon>
        <taxon>Tracheophyta</taxon>
        <taxon>Spermatophyta</taxon>
        <taxon>Magnoliopsida</taxon>
        <taxon>eudicotyledons</taxon>
        <taxon>Gunneridae</taxon>
        <taxon>Pentapetalae</taxon>
        <taxon>asterids</taxon>
        <taxon>campanulids</taxon>
        <taxon>Asterales</taxon>
        <taxon>Asteraceae</taxon>
        <taxon>Asteroideae</taxon>
        <taxon>Heliantheae alliance</taxon>
        <taxon>Tageteae</taxon>
        <taxon>Tagetes</taxon>
    </lineage>
</organism>
<keyword evidence="1" id="KW-1133">Transmembrane helix</keyword>
<keyword evidence="1" id="KW-0472">Membrane</keyword>
<name>A0AAD8K0Z0_TARER</name>
<gene>
    <name evidence="2" type="ORF">QVD17_33465</name>
</gene>
<feature type="transmembrane region" description="Helical" evidence="1">
    <location>
        <begin position="16"/>
        <end position="37"/>
    </location>
</feature>
<proteinExistence type="predicted"/>
<evidence type="ECO:0000313" key="3">
    <source>
        <dbReference type="Proteomes" id="UP001229421"/>
    </source>
</evidence>
<reference evidence="2" key="1">
    <citation type="journal article" date="2023" name="bioRxiv">
        <title>Improved chromosome-level genome assembly for marigold (Tagetes erecta).</title>
        <authorList>
            <person name="Jiang F."/>
            <person name="Yuan L."/>
            <person name="Wang S."/>
            <person name="Wang H."/>
            <person name="Xu D."/>
            <person name="Wang A."/>
            <person name="Fan W."/>
        </authorList>
    </citation>
    <scope>NUCLEOTIDE SEQUENCE</scope>
    <source>
        <strain evidence="2">WSJ</strain>
        <tissue evidence="2">Leaf</tissue>
    </source>
</reference>
<dbReference type="PANTHER" id="PTHR31474">
    <property type="entry name" value="HR-LIKE LESION-INDUCER"/>
    <property type="match status" value="1"/>
</dbReference>